<gene>
    <name evidence="2" type="ORF">SAMN04488539_2075</name>
</gene>
<dbReference type="AlphaFoldDB" id="A0A1H1TU37"/>
<feature type="transmembrane region" description="Helical" evidence="1">
    <location>
        <begin position="20"/>
        <end position="37"/>
    </location>
</feature>
<dbReference type="EMBL" id="LT629765">
    <property type="protein sequence ID" value="SDS63718.1"/>
    <property type="molecule type" value="Genomic_DNA"/>
</dbReference>
<evidence type="ECO:0000256" key="1">
    <source>
        <dbReference type="SAM" id="Phobius"/>
    </source>
</evidence>
<dbReference type="RefSeq" id="WP_019193703.1">
    <property type="nucleotide sequence ID" value="NZ_LT629765.1"/>
</dbReference>
<feature type="transmembrane region" description="Helical" evidence="1">
    <location>
        <begin position="49"/>
        <end position="65"/>
    </location>
</feature>
<keyword evidence="1" id="KW-0812">Transmembrane</keyword>
<keyword evidence="1" id="KW-1133">Transmembrane helix</keyword>
<dbReference type="STRING" id="1203190.GCA_000312345_00856"/>
<feature type="transmembrane region" description="Helical" evidence="1">
    <location>
        <begin position="123"/>
        <end position="142"/>
    </location>
</feature>
<reference evidence="2 3" key="1">
    <citation type="submission" date="2016-10" db="EMBL/GenBank/DDBJ databases">
        <authorList>
            <person name="de Groot N.N."/>
        </authorList>
    </citation>
    <scope>NUCLEOTIDE SEQUENCE [LARGE SCALE GENOMIC DNA]</scope>
    <source>
        <strain evidence="2 3">DSM 45434</strain>
    </source>
</reference>
<keyword evidence="1" id="KW-0472">Membrane</keyword>
<evidence type="ECO:0000313" key="3">
    <source>
        <dbReference type="Proteomes" id="UP000182237"/>
    </source>
</evidence>
<feature type="transmembrane region" description="Helical" evidence="1">
    <location>
        <begin position="85"/>
        <end position="111"/>
    </location>
</feature>
<proteinExistence type="predicted"/>
<sequence>MDAPETTDDSATDYNALDNTLGGQAAQAAFILAYYAAGDLTRGTGLTRAGLAAANLALVAAFNAFDEDPANDLTTVLRERGEGTAGPAATWAALGGVAGVAVGAAVVGARLHRAAARWLSRRGVGAPWTLMGVVAAGGYLAAKALPSGR</sequence>
<keyword evidence="3" id="KW-1185">Reference proteome</keyword>
<organism evidence="2 3">
    <name type="scientific">Corynebacterium timonense</name>
    <dbReference type="NCBI Taxonomy" id="441500"/>
    <lineage>
        <taxon>Bacteria</taxon>
        <taxon>Bacillati</taxon>
        <taxon>Actinomycetota</taxon>
        <taxon>Actinomycetes</taxon>
        <taxon>Mycobacteriales</taxon>
        <taxon>Corynebacteriaceae</taxon>
        <taxon>Corynebacterium</taxon>
    </lineage>
</organism>
<evidence type="ECO:0000313" key="2">
    <source>
        <dbReference type="EMBL" id="SDS63718.1"/>
    </source>
</evidence>
<protein>
    <submittedName>
        <fullName evidence="2">Uncharacterized protein</fullName>
    </submittedName>
</protein>
<accession>A0A1H1TU37</accession>
<dbReference type="Proteomes" id="UP000182237">
    <property type="component" value="Chromosome I"/>
</dbReference>
<name>A0A1H1TU37_9CORY</name>